<evidence type="ECO:0000256" key="2">
    <source>
        <dbReference type="ARBA" id="ARBA00022801"/>
    </source>
</evidence>
<accession>A0A1D8KFC6</accession>
<evidence type="ECO:0000256" key="3">
    <source>
        <dbReference type="ARBA" id="ARBA00022825"/>
    </source>
</evidence>
<dbReference type="SUPFAM" id="SSF52743">
    <property type="entry name" value="Subtilisin-like"/>
    <property type="match status" value="1"/>
</dbReference>
<name>A0A1D8KFC6_9CAUD</name>
<proteinExistence type="predicted"/>
<feature type="region of interest" description="Disordered" evidence="4">
    <location>
        <begin position="727"/>
        <end position="751"/>
    </location>
</feature>
<dbReference type="Pfam" id="PF00082">
    <property type="entry name" value="Peptidase_S8"/>
    <property type="match status" value="1"/>
</dbReference>
<dbReference type="InterPro" id="IPR023828">
    <property type="entry name" value="Peptidase_S8_Ser-AS"/>
</dbReference>
<evidence type="ECO:0000313" key="6">
    <source>
        <dbReference type="EMBL" id="AOV57349.1"/>
    </source>
</evidence>
<feature type="compositionally biased region" description="Polar residues" evidence="4">
    <location>
        <begin position="734"/>
        <end position="751"/>
    </location>
</feature>
<gene>
    <name evidence="6" type="ORF">N330309_094</name>
</gene>
<sequence>MELGGSAVLVDVILVEGTDKQAFVDSFDENKAEWWNMLPSMPSLLVMLVEGDFIETLVADPRVVSADEVPQSFPCTLPDKESMSKRFTSSTSSSYRAASGLGEDNSGLQFYLDTQHIVATDPGGAVQKIGREVGTTNGDDAYFVDGTYTSRWTGKNVDIVTLESGSSGDWSTHQGLHDQHPDFQKLSSEDDSHSRVDPYWYQCTAHPNMKNTISINPADGTREEYSIAVSFGGSGIYTLTGTDRNGSVSGSNPPLVFQEGDTVTFTITASTHPFEIRVGDGGSAVNDGSVDNNGSDSGDVVWNLRTASRFTPMDWPDLEAAANNQVTSQDGGNSGLTNHGIGVLSVSGGTICGFAKKANLYAMYLVTGDSPTECIQALIDWHNAKPSNPETGEKNPTIMIAEYQYLQDRKRAIPVDYVDKIVTPNGTVNRPGGGSWGSDLSEFVKANIIPFKVYDATNGTRWCVVMPNQSSYSSLHTALETAWNSGIICVNAAGNNGGTYAKRDDAQDVYITVDAATPYDITFISYGNDNSASTSSTTTWYPHIPYGPHGTNNNIDVAAGYNSEAMPGWDGYSNRGPGITVTGLGANTYSSYQSSTYGSYKWGMFSGTSCATPTVVGKIACLMEKYKHYNGSWPNPSVTKQLLVRSAKNVVRSIPSGGTSFSWTNVPSAGGASLSNAISFGNCYIGGGGGNGGYTYTEAAGTPGLRAFFDEPDFSGHKLKLKGRRPVEGATYPRTPNSIGRSTTTYPELNV</sequence>
<dbReference type="InterPro" id="IPR000209">
    <property type="entry name" value="Peptidase_S8/S53_dom"/>
</dbReference>
<dbReference type="InterPro" id="IPR036852">
    <property type="entry name" value="Peptidase_S8/S53_dom_sf"/>
</dbReference>
<organism evidence="6 7">
    <name type="scientific">Synechococcus phage S-CAM1</name>
    <dbReference type="NCBI Taxonomy" id="754037"/>
    <lineage>
        <taxon>Viruses</taxon>
        <taxon>Duplodnaviria</taxon>
        <taxon>Heunggongvirae</taxon>
        <taxon>Uroviricota</taxon>
        <taxon>Caudoviricetes</taxon>
        <taxon>Pantevenvirales</taxon>
        <taxon>Kyanoviridae</taxon>
        <taxon>Anaposvirus</taxon>
        <taxon>Anaposvirus socalone</taxon>
    </lineage>
</organism>
<feature type="compositionally biased region" description="Basic and acidic residues" evidence="4">
    <location>
        <begin position="175"/>
        <end position="191"/>
    </location>
</feature>
<reference evidence="6 7" key="1">
    <citation type="journal article" date="2016" name="Virology">
        <title>The genomic content and context of auxiliary metabolic genes in marine cyanomyoviruses.</title>
        <authorList>
            <person name="Crummett L.T."/>
            <person name="Puxty R.J."/>
            <person name="Weihe C."/>
            <person name="Marston M.F."/>
            <person name="Martiny J.B."/>
        </authorList>
    </citation>
    <scope>NUCLEOTIDE SEQUENCE [LARGE SCALE GENOMIC DNA]</scope>
    <source>
        <strain evidence="6">0309SB33</strain>
    </source>
</reference>
<keyword evidence="1" id="KW-0645">Protease</keyword>
<dbReference type="Gene3D" id="3.40.50.200">
    <property type="entry name" value="Peptidase S8/S53 domain"/>
    <property type="match status" value="1"/>
</dbReference>
<evidence type="ECO:0000256" key="1">
    <source>
        <dbReference type="ARBA" id="ARBA00022670"/>
    </source>
</evidence>
<evidence type="ECO:0000259" key="5">
    <source>
        <dbReference type="Pfam" id="PF00082"/>
    </source>
</evidence>
<dbReference type="GO" id="GO:0004252">
    <property type="term" value="F:serine-type endopeptidase activity"/>
    <property type="evidence" value="ECO:0007669"/>
    <property type="project" value="InterPro"/>
</dbReference>
<dbReference type="GO" id="GO:0006508">
    <property type="term" value="P:proteolysis"/>
    <property type="evidence" value="ECO:0007669"/>
    <property type="project" value="UniProtKB-KW"/>
</dbReference>
<evidence type="ECO:0000256" key="4">
    <source>
        <dbReference type="SAM" id="MobiDB-lite"/>
    </source>
</evidence>
<keyword evidence="3" id="KW-0720">Serine protease</keyword>
<feature type="region of interest" description="Disordered" evidence="4">
    <location>
        <begin position="168"/>
        <end position="191"/>
    </location>
</feature>
<protein>
    <submittedName>
        <fullName evidence="6">Putative proximal tail fiber protein</fullName>
    </submittedName>
</protein>
<dbReference type="EMBL" id="KU686192">
    <property type="protein sequence ID" value="AOV57349.1"/>
    <property type="molecule type" value="Genomic_DNA"/>
</dbReference>
<evidence type="ECO:0000313" key="7">
    <source>
        <dbReference type="Proteomes" id="UP000241610"/>
    </source>
</evidence>
<dbReference type="PROSITE" id="PS00138">
    <property type="entry name" value="SUBTILASE_SER"/>
    <property type="match status" value="1"/>
</dbReference>
<dbReference type="Proteomes" id="UP000241610">
    <property type="component" value="Segment"/>
</dbReference>
<feature type="domain" description="Peptidase S8/S53" evidence="5">
    <location>
        <begin position="468"/>
        <end position="650"/>
    </location>
</feature>
<keyword evidence="2" id="KW-0378">Hydrolase</keyword>